<dbReference type="InterPro" id="IPR037284">
    <property type="entry name" value="SUF_FeS_clus_asmbl_SufBD_sf"/>
</dbReference>
<accession>A0A2U8PN77</accession>
<reference evidence="4 5" key="2">
    <citation type="journal article" date="2019" name="Int. J. Syst. Evol. Microbiol.">
        <title>Description and complete genome sequence of Bradyrhizobium amphicarpaeae sp. nov., harbouring photosystem and nitrogen-fixation genes.</title>
        <authorList>
            <person name="Bromfield E.S.P."/>
            <person name="Cloutier S."/>
            <person name="Nguyen H.D.T."/>
        </authorList>
    </citation>
    <scope>NUCLEOTIDE SEQUENCE [LARGE SCALE GENOMIC DNA]</scope>
    <source>
        <strain evidence="4 5">39S1MB</strain>
    </source>
</reference>
<evidence type="ECO:0000259" key="3">
    <source>
        <dbReference type="Pfam" id="PF19295"/>
    </source>
</evidence>
<dbReference type="OrthoDB" id="9768262at2"/>
<dbReference type="InterPro" id="IPR011542">
    <property type="entry name" value="SUF_FeS_clus_asmbl_SufD"/>
</dbReference>
<feature type="domain" description="SUF system FeS cluster assembly SufBD core" evidence="2">
    <location>
        <begin position="181"/>
        <end position="412"/>
    </location>
</feature>
<dbReference type="InterPro" id="IPR000825">
    <property type="entry name" value="SUF_FeS_clus_asmbl_SufBD_core"/>
</dbReference>
<dbReference type="EMBL" id="CP029426">
    <property type="protein sequence ID" value="AWL98707.1"/>
    <property type="molecule type" value="Genomic_DNA"/>
</dbReference>
<keyword evidence="5" id="KW-1185">Reference proteome</keyword>
<evidence type="ECO:0000313" key="4">
    <source>
        <dbReference type="EMBL" id="AWL98707.1"/>
    </source>
</evidence>
<protein>
    <submittedName>
        <fullName evidence="4">Fe-S cluster assembly protein SufD</fullName>
    </submittedName>
</protein>
<evidence type="ECO:0000259" key="2">
    <source>
        <dbReference type="Pfam" id="PF01458"/>
    </source>
</evidence>
<dbReference type="NCBIfam" id="TIGR01981">
    <property type="entry name" value="sufD"/>
    <property type="match status" value="1"/>
</dbReference>
<reference evidence="4 5" key="1">
    <citation type="journal article" date="2017" name="Syst. Appl. Microbiol.">
        <title>Soybeans inoculated with root zone soils of Canadian native legumes harbour diverse and novel Bradyrhizobium spp. that possess agricultural potential.</title>
        <authorList>
            <person name="Bromfield E.S.P."/>
            <person name="Cloutier S."/>
            <person name="Tambong J.T."/>
            <person name="Tran Thi T.V."/>
        </authorList>
    </citation>
    <scope>NUCLEOTIDE SEQUENCE [LARGE SCALE GENOMIC DNA]</scope>
    <source>
        <strain evidence="4 5">39S1MB</strain>
    </source>
</reference>
<comment type="similarity">
    <text evidence="1">Belongs to the iron-sulfur cluster assembly SufBD family.</text>
</comment>
<name>A0A2U8PN77_9BRAD</name>
<organism evidence="4 5">
    <name type="scientific">Bradyrhizobium amphicarpaeae</name>
    <dbReference type="NCBI Taxonomy" id="1404768"/>
    <lineage>
        <taxon>Bacteria</taxon>
        <taxon>Pseudomonadati</taxon>
        <taxon>Pseudomonadota</taxon>
        <taxon>Alphaproteobacteria</taxon>
        <taxon>Hyphomicrobiales</taxon>
        <taxon>Nitrobacteraceae</taxon>
        <taxon>Bradyrhizobium</taxon>
    </lineage>
</organism>
<dbReference type="GO" id="GO:0016226">
    <property type="term" value="P:iron-sulfur cluster assembly"/>
    <property type="evidence" value="ECO:0007669"/>
    <property type="project" value="InterPro"/>
</dbReference>
<gene>
    <name evidence="4" type="primary">sufD</name>
    <name evidence="4" type="ORF">CIT40_00825</name>
</gene>
<dbReference type="PANTHER" id="PTHR43575">
    <property type="entry name" value="PROTEIN ABCI7, CHLOROPLASTIC"/>
    <property type="match status" value="1"/>
</dbReference>
<dbReference type="Pfam" id="PF01458">
    <property type="entry name" value="SUFBD_core"/>
    <property type="match status" value="1"/>
</dbReference>
<dbReference type="InterPro" id="IPR055346">
    <property type="entry name" value="Fe-S_cluster_assembly_SufBD"/>
</dbReference>
<dbReference type="Proteomes" id="UP000215884">
    <property type="component" value="Chromosome"/>
</dbReference>
<dbReference type="AlphaFoldDB" id="A0A2U8PN77"/>
<dbReference type="PANTHER" id="PTHR43575:SF1">
    <property type="entry name" value="PROTEIN ABCI7, CHLOROPLASTIC"/>
    <property type="match status" value="1"/>
</dbReference>
<sequence length="441" mass="46671">MNAEIRPVKTAAEIGLADLFAAACKELPGSGAIEAIRREAFDRFAARGLPHSRVEAWKYTDLRRLVRDAKPLAPRPDAQAKAAAGAAGTALAGLEFRRLTIVDGAFVPELSDLADLEPGVSIGAMIEALDADDTRVALDAGLAADDIAVALNTAFAADGVIIAVDPDVVVERPIQLAFVTTAGTPSATFTRSSLDLGSGAAITLVETHEGPDQSDYQTNTALRLVVGDRAQLDHIKVTSEGAAALHIATLLAEIGAGATYREFGFTIGGAVVRNQLFLRLVGEGTEVSVHQASLLAGRQHADATLTVDHAAAGSRSREVFKAVVDDEARAVFQGRITVQPGAQQTDARMMARALLLSDEAVANCKPELEIFADDVQCGHGTTTGALDDQLKFYLMARGIPEMQAEALLIEAFVGEVIDAIAREDLREALSQTMRDWLKARD</sequence>
<dbReference type="RefSeq" id="WP_094891044.1">
    <property type="nucleotide sequence ID" value="NZ_CP029426.2"/>
</dbReference>
<feature type="domain" description="SUF system FeS cluster assembly SufBD N-terminal" evidence="3">
    <location>
        <begin position="30"/>
        <end position="176"/>
    </location>
</feature>
<dbReference type="KEGG" id="brq:CIT40_00825"/>
<dbReference type="SUPFAM" id="SSF101960">
    <property type="entry name" value="Stabilizer of iron transporter SufD"/>
    <property type="match status" value="1"/>
</dbReference>
<dbReference type="Pfam" id="PF19295">
    <property type="entry name" value="SufBD_N"/>
    <property type="match status" value="1"/>
</dbReference>
<dbReference type="InterPro" id="IPR045595">
    <property type="entry name" value="SufBD_N"/>
</dbReference>
<proteinExistence type="inferred from homology"/>
<evidence type="ECO:0000313" key="5">
    <source>
        <dbReference type="Proteomes" id="UP000215884"/>
    </source>
</evidence>
<evidence type="ECO:0000256" key="1">
    <source>
        <dbReference type="ARBA" id="ARBA00043967"/>
    </source>
</evidence>